<keyword evidence="3" id="KW-1185">Reference proteome</keyword>
<comment type="similarity">
    <text evidence="1">Belongs to the UPF0311 family.</text>
</comment>
<dbReference type="InterPro" id="IPR020915">
    <property type="entry name" value="UPF0311"/>
</dbReference>
<dbReference type="STRING" id="1192759.GCA_000277525_00398"/>
<accession>A0A401J6C9</accession>
<dbReference type="Proteomes" id="UP000290975">
    <property type="component" value="Unassembled WGS sequence"/>
</dbReference>
<name>A0A401J6C9_SPHXE</name>
<evidence type="ECO:0000256" key="1">
    <source>
        <dbReference type="HAMAP-Rule" id="MF_00775"/>
    </source>
</evidence>
<protein>
    <recommendedName>
        <fullName evidence="1">UPF0311 protein MBESOW_P3451</fullName>
    </recommendedName>
</protein>
<dbReference type="EMBL" id="BBQY01000029">
    <property type="protein sequence ID" value="GBH32212.1"/>
    <property type="molecule type" value="Genomic_DNA"/>
</dbReference>
<dbReference type="Gene3D" id="2.40.160.20">
    <property type="match status" value="1"/>
</dbReference>
<evidence type="ECO:0000313" key="3">
    <source>
        <dbReference type="Proteomes" id="UP000290975"/>
    </source>
</evidence>
<dbReference type="Pfam" id="PF11578">
    <property type="entry name" value="DUF3237"/>
    <property type="match status" value="1"/>
</dbReference>
<organism evidence="2 3">
    <name type="scientific">Sphingobium xenophagum</name>
    <dbReference type="NCBI Taxonomy" id="121428"/>
    <lineage>
        <taxon>Bacteria</taxon>
        <taxon>Pseudomonadati</taxon>
        <taxon>Pseudomonadota</taxon>
        <taxon>Alphaproteobacteria</taxon>
        <taxon>Sphingomonadales</taxon>
        <taxon>Sphingomonadaceae</taxon>
        <taxon>Sphingobium</taxon>
    </lineage>
</organism>
<comment type="caution">
    <text evidence="2">The sequence shown here is derived from an EMBL/GenBank/DDBJ whole genome shotgun (WGS) entry which is preliminary data.</text>
</comment>
<dbReference type="HAMAP" id="MF_00775">
    <property type="entry name" value="UPF0311"/>
    <property type="match status" value="1"/>
</dbReference>
<dbReference type="PANTHER" id="PTHR37315">
    <property type="entry name" value="UPF0311 PROTEIN BLR7842"/>
    <property type="match status" value="1"/>
</dbReference>
<dbReference type="PANTHER" id="PTHR37315:SF1">
    <property type="entry name" value="UPF0311 PROTEIN BLR7842"/>
    <property type="match status" value="1"/>
</dbReference>
<dbReference type="AlphaFoldDB" id="A0A401J6C9"/>
<sequence>MEPMTMSPDNIAVDAIRPGLEFLYAASAQLADPIQIGQTADGMRRIIPILSGMVEGPGIRGHILGGGSDWQLLRPDGVTVADATYAIETDDGAVIQIRNRGLRHGPADVMARLAAGEPVDPSAYYFRTVPEFIAPVGPYEWLNSSIFICSGARYFDSIRLWVWRVT</sequence>
<reference evidence="2 3" key="1">
    <citation type="submission" date="2014-12" db="EMBL/GenBank/DDBJ databases">
        <title>Whole genome sequencing of Sphingobium xenophagum OW59.</title>
        <authorList>
            <person name="Ohta Y."/>
            <person name="Nishi S."/>
            <person name="Hatada Y."/>
        </authorList>
    </citation>
    <scope>NUCLEOTIDE SEQUENCE [LARGE SCALE GENOMIC DNA]</scope>
    <source>
        <strain evidence="2 3">OW59</strain>
    </source>
</reference>
<evidence type="ECO:0000313" key="2">
    <source>
        <dbReference type="EMBL" id="GBH32212.1"/>
    </source>
</evidence>
<proteinExistence type="inferred from homology"/>
<gene>
    <name evidence="2" type="ORF">MBESOW_P3451</name>
</gene>